<evidence type="ECO:0000313" key="1">
    <source>
        <dbReference type="EMBL" id="KJP89154.1"/>
    </source>
</evidence>
<dbReference type="VEuPathDB" id="PlasmoDB:AK88_01240"/>
<proteinExistence type="predicted"/>
<accession>A0A0D9QQ33</accession>
<dbReference type="Proteomes" id="UP000054561">
    <property type="component" value="Unassembled WGS sequence"/>
</dbReference>
<evidence type="ECO:0000313" key="2">
    <source>
        <dbReference type="Proteomes" id="UP000054561"/>
    </source>
</evidence>
<dbReference type="EMBL" id="KQ001654">
    <property type="protein sequence ID" value="KJP89154.1"/>
    <property type="molecule type" value="Genomic_DNA"/>
</dbReference>
<gene>
    <name evidence="1" type="ORF">AK88_01240</name>
</gene>
<protein>
    <submittedName>
        <fullName evidence="1">Uncharacterized protein</fullName>
    </submittedName>
</protein>
<sequence>MSYGCGTVCLPIIRRALLTFMAVEATYSSYELFLKPGAIFMYYRVSDMVAECREEVTDIVVIFTNDCESMVLVMYNSAGGTIM</sequence>
<organism evidence="1 2">
    <name type="scientific">Plasmodium fragile</name>
    <dbReference type="NCBI Taxonomy" id="5857"/>
    <lineage>
        <taxon>Eukaryota</taxon>
        <taxon>Sar</taxon>
        <taxon>Alveolata</taxon>
        <taxon>Apicomplexa</taxon>
        <taxon>Aconoidasida</taxon>
        <taxon>Haemosporida</taxon>
        <taxon>Plasmodiidae</taxon>
        <taxon>Plasmodium</taxon>
        <taxon>Plasmodium (Plasmodium)</taxon>
    </lineage>
</organism>
<dbReference type="OrthoDB" id="382784at2759"/>
<keyword evidence="2" id="KW-1185">Reference proteome</keyword>
<reference evidence="1 2" key="1">
    <citation type="submission" date="2014-03" db="EMBL/GenBank/DDBJ databases">
        <title>The Genome Sequence of Plasmodium fragile nilgiri.</title>
        <authorList>
            <consortium name="The Broad Institute Genomics Platform"/>
            <consortium name="The Broad Institute Genome Sequencing Center for Infectious Disease"/>
            <person name="Neafsey D."/>
            <person name="Duraisingh M."/>
            <person name="Young S.K."/>
            <person name="Zeng Q."/>
            <person name="Gargeya S."/>
            <person name="Abouelleil A."/>
            <person name="Alvarado L."/>
            <person name="Chapman S.B."/>
            <person name="Gainer-Dewar J."/>
            <person name="Goldberg J."/>
            <person name="Griggs A."/>
            <person name="Gujja S."/>
            <person name="Hansen M."/>
            <person name="Howarth C."/>
            <person name="Imamovic A."/>
            <person name="Larimer J."/>
            <person name="Pearson M."/>
            <person name="Poon T.W."/>
            <person name="Priest M."/>
            <person name="Roberts A."/>
            <person name="Saif S."/>
            <person name="Shea T."/>
            <person name="Sykes S."/>
            <person name="Wortman J."/>
            <person name="Nusbaum C."/>
            <person name="Birren B."/>
        </authorList>
    </citation>
    <scope>NUCLEOTIDE SEQUENCE [LARGE SCALE GENOMIC DNA]</scope>
    <source>
        <strain evidence="2">nilgiri</strain>
    </source>
</reference>
<name>A0A0D9QQ33_PLAFR</name>
<dbReference type="GeneID" id="24266554"/>
<dbReference type="AlphaFoldDB" id="A0A0D9QQ33"/>
<dbReference type="RefSeq" id="XP_012334299.1">
    <property type="nucleotide sequence ID" value="XM_012478876.1"/>
</dbReference>